<keyword evidence="2" id="KW-1185">Reference proteome</keyword>
<comment type="caution">
    <text evidence="1">The sequence shown here is derived from an EMBL/GenBank/DDBJ whole genome shotgun (WGS) entry which is preliminary data.</text>
</comment>
<evidence type="ECO:0000313" key="1">
    <source>
        <dbReference type="EMBL" id="MEE2026098.1"/>
    </source>
</evidence>
<sequence length="147" mass="17112">MKKEYKNQEFNELFSIVNLVVRIRNVLPKPEQDRLLEEFIKSIDLFRESASAIKMFLGVPFNKDKDKVFACNQLLNKEWVYQFIYECLNSGLKPKKINEWLEKLELDFHVTLDCAAPVLNYVINQSNSTDSFILPIPAIVNGGRKNV</sequence>
<protein>
    <submittedName>
        <fullName evidence="1">Uncharacterized protein</fullName>
    </submittedName>
</protein>
<reference evidence="1 2" key="1">
    <citation type="submission" date="2023-06" db="EMBL/GenBank/DDBJ databases">
        <title>Alkalimonas sp., MEB004 an alkaliphilic bacterium isolated from Lonar Lake, India.</title>
        <authorList>
            <person name="Joshi A."/>
            <person name="Thite S."/>
        </authorList>
    </citation>
    <scope>NUCLEOTIDE SEQUENCE [LARGE SCALE GENOMIC DNA]</scope>
    <source>
        <strain evidence="1 2">MEB004</strain>
    </source>
</reference>
<gene>
    <name evidence="1" type="ORF">QWF21_17820</name>
</gene>
<dbReference type="RefSeq" id="WP_330089391.1">
    <property type="nucleotide sequence ID" value="NZ_JAUGZK010000026.1"/>
</dbReference>
<evidence type="ECO:0000313" key="2">
    <source>
        <dbReference type="Proteomes" id="UP001339167"/>
    </source>
</evidence>
<dbReference type="EMBL" id="JAUGZK010000026">
    <property type="protein sequence ID" value="MEE2026098.1"/>
    <property type="molecule type" value="Genomic_DNA"/>
</dbReference>
<dbReference type="Proteomes" id="UP001339167">
    <property type="component" value="Unassembled WGS sequence"/>
</dbReference>
<proteinExistence type="predicted"/>
<name>A0ABU7JK70_9GAMM</name>
<accession>A0ABU7JK70</accession>
<organism evidence="1 2">
    <name type="scientific">Alkalimonas mucilaginosa</name>
    <dbReference type="NCBI Taxonomy" id="3057676"/>
    <lineage>
        <taxon>Bacteria</taxon>
        <taxon>Pseudomonadati</taxon>
        <taxon>Pseudomonadota</taxon>
        <taxon>Gammaproteobacteria</taxon>
        <taxon>Alkalimonas</taxon>
    </lineage>
</organism>